<dbReference type="InterPro" id="IPR036388">
    <property type="entry name" value="WH-like_DNA-bd_sf"/>
</dbReference>
<dbReference type="SMART" id="SM00345">
    <property type="entry name" value="HTH_GNTR"/>
    <property type="match status" value="1"/>
</dbReference>
<dbReference type="GO" id="GO:0045892">
    <property type="term" value="P:negative regulation of DNA-templated transcription"/>
    <property type="evidence" value="ECO:0007669"/>
    <property type="project" value="TreeGrafter"/>
</dbReference>
<dbReference type="InterPro" id="IPR050679">
    <property type="entry name" value="Bact_HTH_transcr_reg"/>
</dbReference>
<dbReference type="PROSITE" id="PS50949">
    <property type="entry name" value="HTH_GNTR"/>
    <property type="match status" value="1"/>
</dbReference>
<dbReference type="PANTHER" id="PTHR44846:SF1">
    <property type="entry name" value="MANNOSYL-D-GLYCERATE TRANSPORT_METABOLISM SYSTEM REPRESSOR MNGR-RELATED"/>
    <property type="match status" value="1"/>
</dbReference>
<evidence type="ECO:0000313" key="5">
    <source>
        <dbReference type="EMBL" id="RST89183.1"/>
    </source>
</evidence>
<evidence type="ECO:0000313" key="6">
    <source>
        <dbReference type="Proteomes" id="UP000277864"/>
    </source>
</evidence>
<accession>A0A429Z667</accession>
<dbReference type="SUPFAM" id="SSF46785">
    <property type="entry name" value="Winged helix' DNA-binding domain"/>
    <property type="match status" value="1"/>
</dbReference>
<dbReference type="Proteomes" id="UP000277864">
    <property type="component" value="Unassembled WGS sequence"/>
</dbReference>
<dbReference type="GO" id="GO:0003700">
    <property type="term" value="F:DNA-binding transcription factor activity"/>
    <property type="evidence" value="ECO:0007669"/>
    <property type="project" value="InterPro"/>
</dbReference>
<dbReference type="InterPro" id="IPR028978">
    <property type="entry name" value="Chorismate_lyase_/UTRA_dom_sf"/>
</dbReference>
<evidence type="ECO:0000256" key="1">
    <source>
        <dbReference type="ARBA" id="ARBA00023015"/>
    </source>
</evidence>
<dbReference type="EMBL" id="PXZH01000002">
    <property type="protein sequence ID" value="RST89183.1"/>
    <property type="molecule type" value="Genomic_DNA"/>
</dbReference>
<dbReference type="CDD" id="cd07377">
    <property type="entry name" value="WHTH_GntR"/>
    <property type="match status" value="1"/>
</dbReference>
<keyword evidence="6" id="KW-1185">Reference proteome</keyword>
<feature type="domain" description="HTH gntR-type" evidence="4">
    <location>
        <begin position="8"/>
        <end position="75"/>
    </location>
</feature>
<evidence type="ECO:0000259" key="4">
    <source>
        <dbReference type="PROSITE" id="PS50949"/>
    </source>
</evidence>
<dbReference type="AlphaFoldDB" id="A0A429Z667"/>
<evidence type="ECO:0000256" key="3">
    <source>
        <dbReference type="ARBA" id="ARBA00023163"/>
    </source>
</evidence>
<dbReference type="Pfam" id="PF00392">
    <property type="entry name" value="GntR"/>
    <property type="match status" value="1"/>
</dbReference>
<dbReference type="RefSeq" id="WP_125943116.1">
    <property type="nucleotide sequence ID" value="NZ_PXZH01000002.1"/>
</dbReference>
<comment type="caution">
    <text evidence="5">The sequence shown here is derived from an EMBL/GenBank/DDBJ whole genome shotgun (WGS) entry which is preliminary data.</text>
</comment>
<dbReference type="InterPro" id="IPR011663">
    <property type="entry name" value="UTRA"/>
</dbReference>
<dbReference type="SUPFAM" id="SSF64288">
    <property type="entry name" value="Chorismate lyase-like"/>
    <property type="match status" value="1"/>
</dbReference>
<keyword evidence="2" id="KW-0238">DNA-binding</keyword>
<dbReference type="InterPro" id="IPR000524">
    <property type="entry name" value="Tscrpt_reg_HTH_GntR"/>
</dbReference>
<dbReference type="InterPro" id="IPR036390">
    <property type="entry name" value="WH_DNA-bd_sf"/>
</dbReference>
<dbReference type="Gene3D" id="3.40.1410.10">
    <property type="entry name" value="Chorismate lyase-like"/>
    <property type="match status" value="1"/>
</dbReference>
<keyword evidence="1" id="KW-0805">Transcription regulation</keyword>
<dbReference type="SMART" id="SM00866">
    <property type="entry name" value="UTRA"/>
    <property type="match status" value="1"/>
</dbReference>
<dbReference type="Pfam" id="PF07702">
    <property type="entry name" value="UTRA"/>
    <property type="match status" value="1"/>
</dbReference>
<dbReference type="PRINTS" id="PR00035">
    <property type="entry name" value="HTHGNTR"/>
</dbReference>
<name>A0A429Z667_9ENTE</name>
<sequence length="242" mass="28361">MLNKEKAVPLYNQLIQQLMDEIKNNMKAGDKLPSEREICQAYQVSRTTVRLALNELEELGYIYKHHGKGTFVSNLWQQMNDLSNEYSFTEHMKGLGKVPRTEVLEFSITYPNPVVAKGLQVNEEDEVYKLVRLRIADDLPMMYEISYIPCKIFKGLTLEMIQEKPLYNIFAQDYQKDIKYADEEFSASLVKEKEAKYLAVNVGDPCLRIERQTYCQDNYIIEFTLSVARSDQFVYRIRHARK</sequence>
<organism evidence="5 6">
    <name type="scientific">Vagococcus humatus</name>
    <dbReference type="NCBI Taxonomy" id="1889241"/>
    <lineage>
        <taxon>Bacteria</taxon>
        <taxon>Bacillati</taxon>
        <taxon>Bacillota</taxon>
        <taxon>Bacilli</taxon>
        <taxon>Lactobacillales</taxon>
        <taxon>Enterococcaceae</taxon>
        <taxon>Vagococcus</taxon>
    </lineage>
</organism>
<evidence type="ECO:0000256" key="2">
    <source>
        <dbReference type="ARBA" id="ARBA00023125"/>
    </source>
</evidence>
<dbReference type="GO" id="GO:0003677">
    <property type="term" value="F:DNA binding"/>
    <property type="evidence" value="ECO:0007669"/>
    <property type="project" value="UniProtKB-KW"/>
</dbReference>
<dbReference type="OrthoDB" id="9815017at2"/>
<dbReference type="PANTHER" id="PTHR44846">
    <property type="entry name" value="MANNOSYL-D-GLYCERATE TRANSPORT/METABOLISM SYSTEM REPRESSOR MNGR-RELATED"/>
    <property type="match status" value="1"/>
</dbReference>
<gene>
    <name evidence="5" type="ORF">C7P63_05235</name>
</gene>
<keyword evidence="3" id="KW-0804">Transcription</keyword>
<protein>
    <submittedName>
        <fullName evidence="5">GntR family transcriptional regulator</fullName>
    </submittedName>
</protein>
<dbReference type="Gene3D" id="1.10.10.10">
    <property type="entry name" value="Winged helix-like DNA-binding domain superfamily/Winged helix DNA-binding domain"/>
    <property type="match status" value="1"/>
</dbReference>
<proteinExistence type="predicted"/>
<reference evidence="5 6" key="1">
    <citation type="submission" date="2018-03" db="EMBL/GenBank/DDBJ databases">
        <authorList>
            <person name="Gulvik C.A."/>
        </authorList>
    </citation>
    <scope>NUCLEOTIDE SEQUENCE [LARGE SCALE GENOMIC DNA]</scope>
    <source>
        <strain evidence="5 6">JCM 31581</strain>
    </source>
</reference>